<dbReference type="InterPro" id="IPR018163">
    <property type="entry name" value="Thr/Ala-tRNA-synth_IIc_edit"/>
</dbReference>
<dbReference type="Pfam" id="PF01411">
    <property type="entry name" value="tRNA-synt_2c"/>
    <property type="match status" value="1"/>
</dbReference>
<dbReference type="SUPFAM" id="SSF55186">
    <property type="entry name" value="ThrRS/AlaRS common domain"/>
    <property type="match status" value="1"/>
</dbReference>
<keyword evidence="7" id="KW-0694">RNA-binding</keyword>
<keyword evidence="6" id="KW-0067">ATP-binding</keyword>
<evidence type="ECO:0000313" key="11">
    <source>
        <dbReference type="EMBL" id="OHA02233.1"/>
    </source>
</evidence>
<sequence>MEAHIIRKKFLEYFGAHGHAIVPSSSLIPDDPSVLLTTAGMQQFKKYYTGEADPYTTIHPLLRAPLGHPNAVSVQKSFRTSDIDEVGDETHLTFFQMLGNFSFGGYFKKEAIAMAHEFMTKTLGLEISYVTIFRGNDQVPKDEESRMLWNAHGVTDIREEGVEDVFWGPTGTSGPCGPTTEIYCKNGRGNDVEIWNIVFNEFFFPGSREELLSGASGKKLERMQTPGVDTGMGLERLSMIAQKTGTIFETDLFAPFIELLPVELSDRQKCIIIDHVRAAAFLLADGVRPSNKGAGYILRRLIRRASVYEHLNNIPVHVFDAILHDIVHEYGEFYSELLCENEAIRTEFLAERKKFGNTMTQGIKAFSAIALARENGAHGESLSGEEAFNLYQSFGFPREVMRDLCRDNSIAFDDAGFEEAVKHHQEISRAGQEKKFGGHGLLLDTGELKAADERELAIVTRLHTATHLLHAALRKVLGLDVRQDGSDITVERTRFDFTFPRKMTPEEIAEVERLVNGAIAGDFQVTKKDMAYEDALRSGALHFFKEKYPAEVHVYTIADPKSGEVFSKEFCGGPHVAHTGEIGAFRIAKEESSSAGVRRIRGVVSGS</sequence>
<dbReference type="InterPro" id="IPR018162">
    <property type="entry name" value="Ala-tRNA-ligase_IIc_anticod-bd"/>
</dbReference>
<keyword evidence="3" id="KW-0820">tRNA-binding</keyword>
<dbReference type="InterPro" id="IPR012947">
    <property type="entry name" value="tRNA_SAD"/>
</dbReference>
<comment type="similarity">
    <text evidence="1">Belongs to the class-II aminoacyl-tRNA synthetase family.</text>
</comment>
<dbReference type="GO" id="GO:0006419">
    <property type="term" value="P:alanyl-tRNA aminoacylation"/>
    <property type="evidence" value="ECO:0007669"/>
    <property type="project" value="InterPro"/>
</dbReference>
<dbReference type="Gene3D" id="3.30.930.10">
    <property type="entry name" value="Bira Bifunctional Protein, Domain 2"/>
    <property type="match status" value="1"/>
</dbReference>
<dbReference type="InterPro" id="IPR045864">
    <property type="entry name" value="aa-tRNA-synth_II/BPL/LPL"/>
</dbReference>
<dbReference type="InterPro" id="IPR050058">
    <property type="entry name" value="Ala-tRNA_ligase"/>
</dbReference>
<dbReference type="PANTHER" id="PTHR11777:SF9">
    <property type="entry name" value="ALANINE--TRNA LIGASE, CYTOPLASMIC"/>
    <property type="match status" value="1"/>
</dbReference>
<organism evidence="11 12">
    <name type="scientific">Candidatus Sungbacteria bacterium RIFCSPHIGHO2_02_FULL_51_29</name>
    <dbReference type="NCBI Taxonomy" id="1802273"/>
    <lineage>
        <taxon>Bacteria</taxon>
        <taxon>Candidatus Sungiibacteriota</taxon>
    </lineage>
</organism>
<gene>
    <name evidence="11" type="ORF">A3C16_04005</name>
</gene>
<dbReference type="SUPFAM" id="SSF55681">
    <property type="entry name" value="Class II aaRS and biotin synthetases"/>
    <property type="match status" value="1"/>
</dbReference>
<dbReference type="Gene3D" id="3.30.54.20">
    <property type="match status" value="1"/>
</dbReference>
<dbReference type="SMART" id="SM00863">
    <property type="entry name" value="tRNA_SAD"/>
    <property type="match status" value="1"/>
</dbReference>
<dbReference type="InterPro" id="IPR018164">
    <property type="entry name" value="Ala-tRNA-synth_IIc_N"/>
</dbReference>
<dbReference type="FunFam" id="3.30.980.10:FF:000004">
    <property type="entry name" value="Alanine--tRNA ligase, cytoplasmic"/>
    <property type="match status" value="1"/>
</dbReference>
<dbReference type="PROSITE" id="PS50860">
    <property type="entry name" value="AA_TRNA_LIGASE_II_ALA"/>
    <property type="match status" value="1"/>
</dbReference>
<proteinExistence type="inferred from homology"/>
<dbReference type="EC" id="6.1.1.7" evidence="2"/>
<keyword evidence="9" id="KW-0030">Aminoacyl-tRNA synthetase</keyword>
<dbReference type="EMBL" id="MHQL01000041">
    <property type="protein sequence ID" value="OHA02233.1"/>
    <property type="molecule type" value="Genomic_DNA"/>
</dbReference>
<dbReference type="GO" id="GO:0004813">
    <property type="term" value="F:alanine-tRNA ligase activity"/>
    <property type="evidence" value="ECO:0007669"/>
    <property type="project" value="UniProtKB-EC"/>
</dbReference>
<dbReference type="AlphaFoldDB" id="A0A1G2KSA5"/>
<evidence type="ECO:0000256" key="2">
    <source>
        <dbReference type="ARBA" id="ARBA00013168"/>
    </source>
</evidence>
<name>A0A1G2KSA5_9BACT</name>
<feature type="domain" description="Alanyl-transfer RNA synthetases family profile" evidence="10">
    <location>
        <begin position="1"/>
        <end position="607"/>
    </location>
</feature>
<keyword evidence="8" id="KW-0648">Protein biosynthesis</keyword>
<evidence type="ECO:0000256" key="7">
    <source>
        <dbReference type="ARBA" id="ARBA00022884"/>
    </source>
</evidence>
<dbReference type="CDD" id="cd00673">
    <property type="entry name" value="AlaRS_core"/>
    <property type="match status" value="1"/>
</dbReference>
<dbReference type="InterPro" id="IPR018165">
    <property type="entry name" value="Ala-tRNA-synth_IIc_core"/>
</dbReference>
<evidence type="ECO:0000256" key="9">
    <source>
        <dbReference type="ARBA" id="ARBA00023146"/>
    </source>
</evidence>
<dbReference type="InterPro" id="IPR002318">
    <property type="entry name" value="Ala-tRNA-lgiase_IIc"/>
</dbReference>
<accession>A0A1G2KSA5</accession>
<reference evidence="11 12" key="1">
    <citation type="journal article" date="2016" name="Nat. Commun.">
        <title>Thousands of microbial genomes shed light on interconnected biogeochemical processes in an aquifer system.</title>
        <authorList>
            <person name="Anantharaman K."/>
            <person name="Brown C.T."/>
            <person name="Hug L.A."/>
            <person name="Sharon I."/>
            <person name="Castelle C.J."/>
            <person name="Probst A.J."/>
            <person name="Thomas B.C."/>
            <person name="Singh A."/>
            <person name="Wilkins M.J."/>
            <person name="Karaoz U."/>
            <person name="Brodie E.L."/>
            <person name="Williams K.H."/>
            <person name="Hubbard S.S."/>
            <person name="Banfield J.F."/>
        </authorList>
    </citation>
    <scope>NUCLEOTIDE SEQUENCE [LARGE SCALE GENOMIC DNA]</scope>
</reference>
<dbReference type="PRINTS" id="PR00980">
    <property type="entry name" value="TRNASYNTHALA"/>
</dbReference>
<dbReference type="GO" id="GO:0000049">
    <property type="term" value="F:tRNA binding"/>
    <property type="evidence" value="ECO:0007669"/>
    <property type="project" value="UniProtKB-KW"/>
</dbReference>
<dbReference type="Proteomes" id="UP000177811">
    <property type="component" value="Unassembled WGS sequence"/>
</dbReference>
<dbReference type="PANTHER" id="PTHR11777">
    <property type="entry name" value="ALANYL-TRNA SYNTHETASE"/>
    <property type="match status" value="1"/>
</dbReference>
<dbReference type="Pfam" id="PF07973">
    <property type="entry name" value="tRNA_SAD"/>
    <property type="match status" value="1"/>
</dbReference>
<keyword evidence="4" id="KW-0436">Ligase</keyword>
<comment type="caution">
    <text evidence="11">The sequence shown here is derived from an EMBL/GenBank/DDBJ whole genome shotgun (WGS) entry which is preliminary data.</text>
</comment>
<dbReference type="GO" id="GO:0005524">
    <property type="term" value="F:ATP binding"/>
    <property type="evidence" value="ECO:0007669"/>
    <property type="project" value="UniProtKB-KW"/>
</dbReference>
<evidence type="ECO:0000256" key="1">
    <source>
        <dbReference type="ARBA" id="ARBA00008226"/>
    </source>
</evidence>
<evidence type="ECO:0000256" key="6">
    <source>
        <dbReference type="ARBA" id="ARBA00022840"/>
    </source>
</evidence>
<dbReference type="GO" id="GO:0005737">
    <property type="term" value="C:cytoplasm"/>
    <property type="evidence" value="ECO:0007669"/>
    <property type="project" value="InterPro"/>
</dbReference>
<evidence type="ECO:0000256" key="5">
    <source>
        <dbReference type="ARBA" id="ARBA00022741"/>
    </source>
</evidence>
<dbReference type="Gene3D" id="3.30.980.10">
    <property type="entry name" value="Threonyl-trna Synthetase, Chain A, domain 2"/>
    <property type="match status" value="1"/>
</dbReference>
<protein>
    <recommendedName>
        <fullName evidence="2">alanine--tRNA ligase</fullName>
        <ecNumber evidence="2">6.1.1.7</ecNumber>
    </recommendedName>
</protein>
<evidence type="ECO:0000256" key="8">
    <source>
        <dbReference type="ARBA" id="ARBA00022917"/>
    </source>
</evidence>
<evidence type="ECO:0000313" key="12">
    <source>
        <dbReference type="Proteomes" id="UP000177811"/>
    </source>
</evidence>
<keyword evidence="5" id="KW-0547">Nucleotide-binding</keyword>
<dbReference type="GO" id="GO:0002161">
    <property type="term" value="F:aminoacyl-tRNA deacylase activity"/>
    <property type="evidence" value="ECO:0007669"/>
    <property type="project" value="TreeGrafter"/>
</dbReference>
<evidence type="ECO:0000259" key="10">
    <source>
        <dbReference type="PROSITE" id="PS50860"/>
    </source>
</evidence>
<evidence type="ECO:0000256" key="4">
    <source>
        <dbReference type="ARBA" id="ARBA00022598"/>
    </source>
</evidence>
<dbReference type="SUPFAM" id="SSF101353">
    <property type="entry name" value="Putative anticodon-binding domain of alanyl-tRNA synthetase (AlaRS)"/>
    <property type="match status" value="1"/>
</dbReference>
<evidence type="ECO:0000256" key="3">
    <source>
        <dbReference type="ARBA" id="ARBA00022555"/>
    </source>
</evidence>